<evidence type="ECO:0000313" key="3">
    <source>
        <dbReference type="Proteomes" id="UP000542210"/>
    </source>
</evidence>
<feature type="transmembrane region" description="Helical" evidence="1">
    <location>
        <begin position="117"/>
        <end position="135"/>
    </location>
</feature>
<evidence type="ECO:0000313" key="2">
    <source>
        <dbReference type="EMBL" id="MBB4701590.1"/>
    </source>
</evidence>
<dbReference type="EMBL" id="JACHND010000001">
    <property type="protein sequence ID" value="MBB4701590.1"/>
    <property type="molecule type" value="Genomic_DNA"/>
</dbReference>
<dbReference type="RefSeq" id="WP_184880758.1">
    <property type="nucleotide sequence ID" value="NZ_BOOV01000016.1"/>
</dbReference>
<keyword evidence="3" id="KW-1185">Reference proteome</keyword>
<feature type="transmembrane region" description="Helical" evidence="1">
    <location>
        <begin position="90"/>
        <end position="111"/>
    </location>
</feature>
<reference evidence="2 3" key="1">
    <citation type="submission" date="2020-08" db="EMBL/GenBank/DDBJ databases">
        <title>Sequencing the genomes of 1000 actinobacteria strains.</title>
        <authorList>
            <person name="Klenk H.-P."/>
        </authorList>
    </citation>
    <scope>NUCLEOTIDE SEQUENCE [LARGE SCALE GENOMIC DNA]</scope>
    <source>
        <strain evidence="2 3">DSM 45784</strain>
    </source>
</reference>
<feature type="transmembrane region" description="Helical" evidence="1">
    <location>
        <begin position="53"/>
        <end position="78"/>
    </location>
</feature>
<keyword evidence="1" id="KW-1133">Transmembrane helix</keyword>
<name>A0A7W7GAB3_9ACTN</name>
<feature type="transmembrane region" description="Helical" evidence="1">
    <location>
        <begin position="156"/>
        <end position="176"/>
    </location>
</feature>
<gene>
    <name evidence="2" type="ORF">BJ982_003134</name>
</gene>
<keyword evidence="1" id="KW-0812">Transmembrane</keyword>
<dbReference type="Proteomes" id="UP000542210">
    <property type="component" value="Unassembled WGS sequence"/>
</dbReference>
<dbReference type="AlphaFoldDB" id="A0A7W7GAB3"/>
<organism evidence="2 3">
    <name type="scientific">Sphaerisporangium siamense</name>
    <dbReference type="NCBI Taxonomy" id="795645"/>
    <lineage>
        <taxon>Bacteria</taxon>
        <taxon>Bacillati</taxon>
        <taxon>Actinomycetota</taxon>
        <taxon>Actinomycetes</taxon>
        <taxon>Streptosporangiales</taxon>
        <taxon>Streptosporangiaceae</taxon>
        <taxon>Sphaerisporangium</taxon>
    </lineage>
</organism>
<sequence>MTTTSRTVRSRRWWPLWGLMALSAIGIAGYAVPRYLTGDPADVSLPLNPEVPLHYLSLVMHALPGGLALVIGPFQFLARLRAGRPGLHRIMGRIYMISVLAASVASIFAATFTLDGFPVQVAFYLLVAAWLYSLVQAYRSIRRGDVRLHRIWMIRNYALTFAAVTLRVYLMAGLLLRPVTGLTFDDVYTASAWASFLINAVVAEYFIVQRTLAPAGRLRSGEPAPATTTG</sequence>
<feature type="transmembrane region" description="Helical" evidence="1">
    <location>
        <begin position="188"/>
        <end position="208"/>
    </location>
</feature>
<dbReference type="InterPro" id="IPR018750">
    <property type="entry name" value="DUF2306_membrane"/>
</dbReference>
<accession>A0A7W7GAB3</accession>
<keyword evidence="1" id="KW-0472">Membrane</keyword>
<evidence type="ECO:0000256" key="1">
    <source>
        <dbReference type="SAM" id="Phobius"/>
    </source>
</evidence>
<proteinExistence type="predicted"/>
<feature type="transmembrane region" description="Helical" evidence="1">
    <location>
        <begin position="12"/>
        <end position="33"/>
    </location>
</feature>
<protein>
    <submittedName>
        <fullName evidence="2">Putative membrane protein</fullName>
    </submittedName>
</protein>
<dbReference type="Pfam" id="PF10067">
    <property type="entry name" value="DUF2306"/>
    <property type="match status" value="1"/>
</dbReference>
<comment type="caution">
    <text evidence="2">The sequence shown here is derived from an EMBL/GenBank/DDBJ whole genome shotgun (WGS) entry which is preliminary data.</text>
</comment>